<dbReference type="Proteomes" id="UP000295793">
    <property type="component" value="Unassembled WGS sequence"/>
</dbReference>
<feature type="region of interest" description="Disordered" evidence="1">
    <location>
        <begin position="75"/>
        <end position="110"/>
    </location>
</feature>
<feature type="region of interest" description="Disordered" evidence="1">
    <location>
        <begin position="1"/>
        <end position="48"/>
    </location>
</feature>
<feature type="compositionally biased region" description="Basic residues" evidence="1">
    <location>
        <begin position="38"/>
        <end position="47"/>
    </location>
</feature>
<dbReference type="OrthoDB" id="6198548at2"/>
<gene>
    <name evidence="2" type="ORF">BCF53_10393</name>
</gene>
<evidence type="ECO:0000313" key="3">
    <source>
        <dbReference type="Proteomes" id="UP000295793"/>
    </source>
</evidence>
<dbReference type="AlphaFoldDB" id="A0A4R3I856"/>
<keyword evidence="3" id="KW-1185">Reference proteome</keyword>
<proteinExistence type="predicted"/>
<dbReference type="EMBL" id="SLZR01000003">
    <property type="protein sequence ID" value="TCS42432.1"/>
    <property type="molecule type" value="Genomic_DNA"/>
</dbReference>
<comment type="caution">
    <text evidence="2">The sequence shown here is derived from an EMBL/GenBank/DDBJ whole genome shotgun (WGS) entry which is preliminary data.</text>
</comment>
<organism evidence="2 3">
    <name type="scientific">Reinekea marinisedimentorum</name>
    <dbReference type="NCBI Taxonomy" id="230495"/>
    <lineage>
        <taxon>Bacteria</taxon>
        <taxon>Pseudomonadati</taxon>
        <taxon>Pseudomonadota</taxon>
        <taxon>Gammaproteobacteria</taxon>
        <taxon>Oceanospirillales</taxon>
        <taxon>Saccharospirillaceae</taxon>
        <taxon>Reinekea</taxon>
    </lineage>
</organism>
<evidence type="ECO:0000256" key="1">
    <source>
        <dbReference type="SAM" id="MobiDB-lite"/>
    </source>
</evidence>
<feature type="compositionally biased region" description="Basic and acidic residues" evidence="1">
    <location>
        <begin position="75"/>
        <end position="97"/>
    </location>
</feature>
<accession>A0A4R3I856</accession>
<reference evidence="2 3" key="1">
    <citation type="submission" date="2019-03" db="EMBL/GenBank/DDBJ databases">
        <title>Genomic Encyclopedia of Archaeal and Bacterial Type Strains, Phase II (KMG-II): from individual species to whole genera.</title>
        <authorList>
            <person name="Goeker M."/>
        </authorList>
    </citation>
    <scope>NUCLEOTIDE SEQUENCE [LARGE SCALE GENOMIC DNA]</scope>
    <source>
        <strain evidence="2 3">DSM 15388</strain>
    </source>
</reference>
<name>A0A4R3I856_9GAMM</name>
<feature type="compositionally biased region" description="Basic residues" evidence="1">
    <location>
        <begin position="1"/>
        <end position="14"/>
    </location>
</feature>
<protein>
    <submittedName>
        <fullName evidence="2">Uncharacterized protein</fullName>
    </submittedName>
</protein>
<evidence type="ECO:0000313" key="2">
    <source>
        <dbReference type="EMBL" id="TCS42432.1"/>
    </source>
</evidence>
<feature type="compositionally biased region" description="Basic and acidic residues" evidence="1">
    <location>
        <begin position="20"/>
        <end position="30"/>
    </location>
</feature>
<dbReference type="RefSeq" id="WP_132700353.1">
    <property type="nucleotide sequence ID" value="NZ_SLZR01000003.1"/>
</dbReference>
<sequence>MSRSKKSRRMKGKAGIKTGSKKDFIKEGELGKIPSHNRLAKHKKKQKSAYQRYLEENNLKDTTSGQNKIRERLKKAEETHQTADIKPEKKEKQKKDFNQLSGDELLDMFN</sequence>